<dbReference type="EMBL" id="CP018171">
    <property type="protein sequence ID" value="APH72864.1"/>
    <property type="molecule type" value="Genomic_DNA"/>
</dbReference>
<dbReference type="Proteomes" id="UP000182840">
    <property type="component" value="Chromosome"/>
</dbReference>
<keyword evidence="4" id="KW-1185">Reference proteome</keyword>
<dbReference type="RefSeq" id="WP_072606279.1">
    <property type="nucleotide sequence ID" value="NZ_CP018171.1"/>
</dbReference>
<accession>A0A1L3STZ9</accession>
<dbReference type="PROSITE" id="PS50878">
    <property type="entry name" value="RT_POL"/>
    <property type="match status" value="1"/>
</dbReference>
<name>A0A1L3STZ9_9HYPH</name>
<evidence type="ECO:0000313" key="4">
    <source>
        <dbReference type="Proteomes" id="UP000182840"/>
    </source>
</evidence>
<feature type="region of interest" description="Disordered" evidence="1">
    <location>
        <begin position="1"/>
        <end position="28"/>
    </location>
</feature>
<evidence type="ECO:0000259" key="2">
    <source>
        <dbReference type="PROSITE" id="PS50878"/>
    </source>
</evidence>
<protein>
    <recommendedName>
        <fullName evidence="2">Reverse transcriptase domain-containing protein</fullName>
    </recommendedName>
</protein>
<gene>
    <name evidence="3" type="ORF">BSQ44_16930</name>
</gene>
<dbReference type="AlphaFoldDB" id="A0A1L3STZ9"/>
<dbReference type="InterPro" id="IPR000477">
    <property type="entry name" value="RT_dom"/>
</dbReference>
<sequence>MTTSQPSADAEHALVGNPKSWRPISPSAYRRGKKELERFQRRQQTALAEGRTRDAKKIGRLIERSWDVRRYIAIEECRRYNRRALAQRGNEDEPKPQPDFVAPDWCNALHRDQIAAFDRLAQDHEEELRRGEIVIERDIVLVGDGAPGRGAMRRKKATDALALAERLNPRNAPLITVPTHQERHDRYTVFPVPKGKTFRPMHAFGMFDRVRQKLLSHAYGGVLATSQSSYSGKGRGGHRAAVDRVAEIMTDPAIRCVGILDLENFYPSIEREWVKTNLPVPPRHITSTALLEDRNEPFGELMADLTGMARTRARLKGVGHGQHGLSYIYAYYLQLTSLAGLPQGAATSTAIANHVIATILKDVELPAGIDIVNVADDFAVLGPSYAAVDAAIENLRETFASHPSGRFVMHRSSTQTLAAGFEFLGMKFRRKKDIVTVEPDDGCKRRGRLRILNAVLSVAEGKTESSHLRKAVAATTAAFGDWRAKHNWVWRLVHDLTARSPSFQNDIADVLGDLRTAATEELTVFCQGGETAGVNQVQS</sequence>
<dbReference type="InterPro" id="IPR043502">
    <property type="entry name" value="DNA/RNA_pol_sf"/>
</dbReference>
<dbReference type="KEGG" id="meso:BSQ44_16930"/>
<evidence type="ECO:0000313" key="3">
    <source>
        <dbReference type="EMBL" id="APH72864.1"/>
    </source>
</evidence>
<proteinExistence type="predicted"/>
<reference evidence="4" key="1">
    <citation type="submission" date="2016-11" db="EMBL/GenBank/DDBJ databases">
        <title>Mesorhizobium oceanicum sp. nov., isolated from deep seawater in South China Sea.</title>
        <authorList>
            <person name="Fu G.-Y."/>
        </authorList>
    </citation>
    <scope>NUCLEOTIDE SEQUENCE [LARGE SCALE GENOMIC DNA]</scope>
    <source>
        <strain evidence="4">B7</strain>
    </source>
</reference>
<organism evidence="3 4">
    <name type="scientific">Aquibium oceanicum</name>
    <dbReference type="NCBI Taxonomy" id="1670800"/>
    <lineage>
        <taxon>Bacteria</taxon>
        <taxon>Pseudomonadati</taxon>
        <taxon>Pseudomonadota</taxon>
        <taxon>Alphaproteobacteria</taxon>
        <taxon>Hyphomicrobiales</taxon>
        <taxon>Phyllobacteriaceae</taxon>
        <taxon>Aquibium</taxon>
    </lineage>
</organism>
<evidence type="ECO:0000256" key="1">
    <source>
        <dbReference type="SAM" id="MobiDB-lite"/>
    </source>
</evidence>
<feature type="domain" description="Reverse transcriptase" evidence="2">
    <location>
        <begin position="171"/>
        <end position="456"/>
    </location>
</feature>
<dbReference type="SUPFAM" id="SSF56672">
    <property type="entry name" value="DNA/RNA polymerases"/>
    <property type="match status" value="1"/>
</dbReference>
<dbReference type="OrthoDB" id="9793236at2"/>